<dbReference type="InterPro" id="IPR036249">
    <property type="entry name" value="Thioredoxin-like_sf"/>
</dbReference>
<dbReference type="GO" id="GO:0051787">
    <property type="term" value="F:misfolded protein binding"/>
    <property type="evidence" value="ECO:0007669"/>
    <property type="project" value="TreeGrafter"/>
</dbReference>
<dbReference type="GO" id="GO:0005788">
    <property type="term" value="C:endoplasmic reticulum lumen"/>
    <property type="evidence" value="ECO:0007669"/>
    <property type="project" value="TreeGrafter"/>
</dbReference>
<dbReference type="EMBL" id="BGZK01001259">
    <property type="protein sequence ID" value="GBP75738.1"/>
    <property type="molecule type" value="Genomic_DNA"/>
</dbReference>
<dbReference type="GO" id="GO:0015035">
    <property type="term" value="F:protein-disulfide reductase activity"/>
    <property type="evidence" value="ECO:0007669"/>
    <property type="project" value="TreeGrafter"/>
</dbReference>
<dbReference type="Proteomes" id="UP000299102">
    <property type="component" value="Unassembled WGS sequence"/>
</dbReference>
<reference evidence="1 2" key="1">
    <citation type="journal article" date="2019" name="Commun. Biol.">
        <title>The bagworm genome reveals a unique fibroin gene that provides high tensile strength.</title>
        <authorList>
            <person name="Kono N."/>
            <person name="Nakamura H."/>
            <person name="Ohtoshi R."/>
            <person name="Tomita M."/>
            <person name="Numata K."/>
            <person name="Arakawa K."/>
        </authorList>
    </citation>
    <scope>NUCLEOTIDE SEQUENCE [LARGE SCALE GENOMIC DNA]</scope>
</reference>
<sequence>MEALENFIMSYINSQVQVPVVTQIRSASDRPIAYVMGTSWLDRHAVTRIAYRLKGLTLLVIVKDEDLKKKLTKDDYTTVVLKYDGISKEIKSTAEDEILSEIVESLPKSESIDSEKLKEIRSKLRNNQIEPWVLHFTSGTSEKLVIHKLKTKFRDINFGEIDCSRWAQLCLSLQVESPPAWALIKRGGNYQKLTVTSYQELATQLPQALKAHNLQTLSTSEFLRILDGDVNTWIIAVIPQHSSWNQVAEAFTETSLYYQHLNLQVANFVTTITLTTSYPSVPKYAARNKPKQGCLASPVHSWNNEFFISAFGVMLCSSSSEVYCHRLTNHHPVVIVQNGTRRYTHADNLDQESIIKFIDTLRETADIHISETEVLEISSSKRKHVWLVAFLPPWCGHNCDVLENEWRNVAKK</sequence>
<dbReference type="OrthoDB" id="5810603at2759"/>
<dbReference type="InterPro" id="IPR052460">
    <property type="entry name" value="ER_disulfide_reductase"/>
</dbReference>
<comment type="caution">
    <text evidence="1">The sequence shown here is derived from an EMBL/GenBank/DDBJ whole genome shotgun (WGS) entry which is preliminary data.</text>
</comment>
<dbReference type="AlphaFoldDB" id="A0A4C1YI22"/>
<keyword evidence="2" id="KW-1185">Reference proteome</keyword>
<dbReference type="SUPFAM" id="SSF52833">
    <property type="entry name" value="Thioredoxin-like"/>
    <property type="match status" value="1"/>
</dbReference>
<dbReference type="Gene3D" id="3.40.30.10">
    <property type="entry name" value="Glutaredoxin"/>
    <property type="match status" value="1"/>
</dbReference>
<evidence type="ECO:0000313" key="1">
    <source>
        <dbReference type="EMBL" id="GBP75738.1"/>
    </source>
</evidence>
<dbReference type="STRING" id="151549.A0A4C1YI22"/>
<dbReference type="PANTHER" id="PTHR44340">
    <property type="entry name" value="DNAJ HOMOLOG SUBFAMILY C MEMBER 10"/>
    <property type="match status" value="1"/>
</dbReference>
<evidence type="ECO:0000313" key="2">
    <source>
        <dbReference type="Proteomes" id="UP000299102"/>
    </source>
</evidence>
<name>A0A4C1YI22_EUMVA</name>
<proteinExistence type="predicted"/>
<organism evidence="1 2">
    <name type="scientific">Eumeta variegata</name>
    <name type="common">Bagworm moth</name>
    <name type="synonym">Eumeta japonica</name>
    <dbReference type="NCBI Taxonomy" id="151549"/>
    <lineage>
        <taxon>Eukaryota</taxon>
        <taxon>Metazoa</taxon>
        <taxon>Ecdysozoa</taxon>
        <taxon>Arthropoda</taxon>
        <taxon>Hexapoda</taxon>
        <taxon>Insecta</taxon>
        <taxon>Pterygota</taxon>
        <taxon>Neoptera</taxon>
        <taxon>Endopterygota</taxon>
        <taxon>Lepidoptera</taxon>
        <taxon>Glossata</taxon>
        <taxon>Ditrysia</taxon>
        <taxon>Tineoidea</taxon>
        <taxon>Psychidae</taxon>
        <taxon>Oiketicinae</taxon>
        <taxon>Eumeta</taxon>
    </lineage>
</organism>
<accession>A0A4C1YI22</accession>
<dbReference type="GO" id="GO:0036498">
    <property type="term" value="P:IRE1-mediated unfolded protein response"/>
    <property type="evidence" value="ECO:0007669"/>
    <property type="project" value="TreeGrafter"/>
</dbReference>
<gene>
    <name evidence="1" type="primary">Dnajc10</name>
    <name evidence="1" type="ORF">EVAR_58831_1</name>
</gene>
<protein>
    <submittedName>
        <fullName evidence="1">DnaJ homolog subfamily C member 10</fullName>
    </submittedName>
</protein>
<dbReference type="PANTHER" id="PTHR44340:SF1">
    <property type="entry name" value="DNAJ HOMOLOG SUBFAMILY C MEMBER 10"/>
    <property type="match status" value="1"/>
</dbReference>
<feature type="non-terminal residue" evidence="1">
    <location>
        <position position="412"/>
    </location>
</feature>
<dbReference type="GO" id="GO:0016671">
    <property type="term" value="F:oxidoreductase activity, acting on a sulfur group of donors, disulfide as acceptor"/>
    <property type="evidence" value="ECO:0007669"/>
    <property type="project" value="TreeGrafter"/>
</dbReference>